<protein>
    <recommendedName>
        <fullName evidence="3">DUF6533 domain-containing protein</fullName>
    </recommendedName>
</protein>
<feature type="domain" description="DUF6533" evidence="3">
    <location>
        <begin position="16"/>
        <end position="60"/>
    </location>
</feature>
<keyword evidence="5" id="KW-1185">Reference proteome</keyword>
<proteinExistence type="predicted"/>
<dbReference type="HOGENOM" id="CLU_035509_15_1_1"/>
<dbReference type="AlphaFoldDB" id="A0A0D0D7V6"/>
<dbReference type="InterPro" id="IPR045340">
    <property type="entry name" value="DUF6533"/>
</dbReference>
<feature type="transmembrane region" description="Helical" evidence="2">
    <location>
        <begin position="166"/>
        <end position="187"/>
    </location>
</feature>
<evidence type="ECO:0000256" key="2">
    <source>
        <dbReference type="SAM" id="Phobius"/>
    </source>
</evidence>
<feature type="transmembrane region" description="Helical" evidence="2">
    <location>
        <begin position="53"/>
        <end position="74"/>
    </location>
</feature>
<reference evidence="5" key="2">
    <citation type="submission" date="2015-01" db="EMBL/GenBank/DDBJ databases">
        <title>Evolutionary Origins and Diversification of the Mycorrhizal Mutualists.</title>
        <authorList>
            <consortium name="DOE Joint Genome Institute"/>
            <consortium name="Mycorrhizal Genomics Consortium"/>
            <person name="Kohler A."/>
            <person name="Kuo A."/>
            <person name="Nagy L.G."/>
            <person name="Floudas D."/>
            <person name="Copeland A."/>
            <person name="Barry K.W."/>
            <person name="Cichocki N."/>
            <person name="Veneault-Fourrey C."/>
            <person name="LaButti K."/>
            <person name="Lindquist E.A."/>
            <person name="Lipzen A."/>
            <person name="Lundell T."/>
            <person name="Morin E."/>
            <person name="Murat C."/>
            <person name="Riley R."/>
            <person name="Ohm R."/>
            <person name="Sun H."/>
            <person name="Tunlid A."/>
            <person name="Henrissat B."/>
            <person name="Grigoriev I.V."/>
            <person name="Hibbett D.S."/>
            <person name="Martin F."/>
        </authorList>
    </citation>
    <scope>NUCLEOTIDE SEQUENCE [LARGE SCALE GENOMIC DNA]</scope>
    <source>
        <strain evidence="5">Ve08.2h10</strain>
    </source>
</reference>
<dbReference type="InParanoid" id="A0A0D0D7V6"/>
<evidence type="ECO:0000256" key="1">
    <source>
        <dbReference type="SAM" id="MobiDB-lite"/>
    </source>
</evidence>
<accession>A0A0D0D7V6</accession>
<feature type="transmembrane region" description="Helical" evidence="2">
    <location>
        <begin position="80"/>
        <end position="105"/>
    </location>
</feature>
<sequence length="318" mass="35776">MSSLDTALDNLQMLDYMNVAGAVAVFYDYVLTFSCEVDLIWGKSWSTMTILFIAARYLGLSLAIVLGNGIFYISQPVSIAMFYIIEWGRLIYIFVTEAIMILRVAVMFNDPERTTRILTFLYLLVVIEQFIIYFLWAGPHSGLILTVVTLRGHTTYTAQLGRGLMFPVYGAIPLDTFDLLILVLSLYRFVVHSIETRKMLGRTKVNIYMRLLFEHSVLYFVLNLAGKALADGTVRSPSMAYSALAITYNFTIPYVLFPRLVLAFKGHRWESNGLYMASAPPQHSSSHSPPAPCGSPRGEEYELTDVESPGPSRIPRST</sequence>
<organism evidence="4 5">
    <name type="scientific">Paxillus rubicundulus Ve08.2h10</name>
    <dbReference type="NCBI Taxonomy" id="930991"/>
    <lineage>
        <taxon>Eukaryota</taxon>
        <taxon>Fungi</taxon>
        <taxon>Dikarya</taxon>
        <taxon>Basidiomycota</taxon>
        <taxon>Agaricomycotina</taxon>
        <taxon>Agaricomycetes</taxon>
        <taxon>Agaricomycetidae</taxon>
        <taxon>Boletales</taxon>
        <taxon>Paxilineae</taxon>
        <taxon>Paxillaceae</taxon>
        <taxon>Paxillus</taxon>
    </lineage>
</organism>
<feature type="transmembrane region" description="Helical" evidence="2">
    <location>
        <begin position="238"/>
        <end position="257"/>
    </location>
</feature>
<feature type="region of interest" description="Disordered" evidence="1">
    <location>
        <begin position="279"/>
        <end position="318"/>
    </location>
</feature>
<name>A0A0D0D7V6_9AGAM</name>
<dbReference type="EMBL" id="KN827513">
    <property type="protein sequence ID" value="KIK76399.1"/>
    <property type="molecule type" value="Genomic_DNA"/>
</dbReference>
<keyword evidence="2" id="KW-1133">Transmembrane helix</keyword>
<dbReference type="Proteomes" id="UP000054538">
    <property type="component" value="Unassembled WGS sequence"/>
</dbReference>
<feature type="compositionally biased region" description="Low complexity" evidence="1">
    <location>
        <begin position="279"/>
        <end position="288"/>
    </location>
</feature>
<feature type="transmembrane region" description="Helical" evidence="2">
    <location>
        <begin position="20"/>
        <end position="41"/>
    </location>
</feature>
<feature type="transmembrane region" description="Helical" evidence="2">
    <location>
        <begin position="117"/>
        <end position="136"/>
    </location>
</feature>
<keyword evidence="2" id="KW-0812">Transmembrane</keyword>
<evidence type="ECO:0000313" key="4">
    <source>
        <dbReference type="EMBL" id="KIK76399.1"/>
    </source>
</evidence>
<keyword evidence="2" id="KW-0472">Membrane</keyword>
<dbReference type="Pfam" id="PF20151">
    <property type="entry name" value="DUF6533"/>
    <property type="match status" value="1"/>
</dbReference>
<dbReference type="OrthoDB" id="2636268at2759"/>
<reference evidence="4 5" key="1">
    <citation type="submission" date="2014-04" db="EMBL/GenBank/DDBJ databases">
        <authorList>
            <consortium name="DOE Joint Genome Institute"/>
            <person name="Kuo A."/>
            <person name="Kohler A."/>
            <person name="Jargeat P."/>
            <person name="Nagy L.G."/>
            <person name="Floudas D."/>
            <person name="Copeland A."/>
            <person name="Barry K.W."/>
            <person name="Cichocki N."/>
            <person name="Veneault-Fourrey C."/>
            <person name="LaButti K."/>
            <person name="Lindquist E.A."/>
            <person name="Lipzen A."/>
            <person name="Lundell T."/>
            <person name="Morin E."/>
            <person name="Murat C."/>
            <person name="Sun H."/>
            <person name="Tunlid A."/>
            <person name="Henrissat B."/>
            <person name="Grigoriev I.V."/>
            <person name="Hibbett D.S."/>
            <person name="Martin F."/>
            <person name="Nordberg H.P."/>
            <person name="Cantor M.N."/>
            <person name="Hua S.X."/>
        </authorList>
    </citation>
    <scope>NUCLEOTIDE SEQUENCE [LARGE SCALE GENOMIC DNA]</scope>
    <source>
        <strain evidence="4 5">Ve08.2h10</strain>
    </source>
</reference>
<gene>
    <name evidence="4" type="ORF">PAXRUDRAFT_835377</name>
</gene>
<feature type="transmembrane region" description="Helical" evidence="2">
    <location>
        <begin position="207"/>
        <end position="226"/>
    </location>
</feature>
<evidence type="ECO:0000259" key="3">
    <source>
        <dbReference type="Pfam" id="PF20151"/>
    </source>
</evidence>
<evidence type="ECO:0000313" key="5">
    <source>
        <dbReference type="Proteomes" id="UP000054538"/>
    </source>
</evidence>